<dbReference type="PRINTS" id="PR00503">
    <property type="entry name" value="BROMODOMAIN"/>
</dbReference>
<dbReference type="CDD" id="cd04369">
    <property type="entry name" value="Bromodomain"/>
    <property type="match status" value="1"/>
</dbReference>
<proteinExistence type="predicted"/>
<dbReference type="PROSITE" id="PS00633">
    <property type="entry name" value="BROMODOMAIN_1"/>
    <property type="match status" value="1"/>
</dbReference>
<name>A0A9N8H6G3_9STRA</name>
<evidence type="ECO:0000259" key="4">
    <source>
        <dbReference type="PROSITE" id="PS50014"/>
    </source>
</evidence>
<dbReference type="AlphaFoldDB" id="A0A9N8H6G3"/>
<dbReference type="InterPro" id="IPR018359">
    <property type="entry name" value="Bromodomain_CS"/>
</dbReference>
<dbReference type="EMBL" id="CAICTM010000169">
    <property type="protein sequence ID" value="CAB9503588.1"/>
    <property type="molecule type" value="Genomic_DNA"/>
</dbReference>
<feature type="compositionally biased region" description="Basic residues" evidence="3">
    <location>
        <begin position="149"/>
        <end position="161"/>
    </location>
</feature>
<dbReference type="PANTHER" id="PTHR45926">
    <property type="entry name" value="OSJNBA0053K19.4 PROTEIN"/>
    <property type="match status" value="1"/>
</dbReference>
<feature type="compositionally biased region" description="Basic and acidic residues" evidence="3">
    <location>
        <begin position="175"/>
        <end position="216"/>
    </location>
</feature>
<feature type="region of interest" description="Disordered" evidence="3">
    <location>
        <begin position="1"/>
        <end position="32"/>
    </location>
</feature>
<dbReference type="PROSITE" id="PS50014">
    <property type="entry name" value="BROMODOMAIN_2"/>
    <property type="match status" value="1"/>
</dbReference>
<gene>
    <name evidence="5" type="ORF">SEMRO_170_G075460.1</name>
</gene>
<evidence type="ECO:0000313" key="5">
    <source>
        <dbReference type="EMBL" id="CAB9503588.1"/>
    </source>
</evidence>
<protein>
    <submittedName>
        <fullName evidence="5">Adjacent to zinc finger domain protein 1A</fullName>
    </submittedName>
</protein>
<dbReference type="Proteomes" id="UP001153069">
    <property type="component" value="Unassembled WGS sequence"/>
</dbReference>
<sequence length="348" mass="40495">MATESPKKSGQNEDDLRKSLRQALQSLNRREPLDPNYKRLILNGTVTTRRPVLVKDKFYRRVGSRLRERVEGFLAVTEGKDPYDRIAQRQPLEEEKMRAALTLREAKEHEQTGLLEATLAAIPARNGMDETERKKHFEGIAMTLQAEKKKTHHHHHHHHRTTNTSGSKSPTSAAEKTEAARQNADLERQRAQARAREAARRRREEEERQRAQEELARKRKAAETPEQALHKLYSPIFKKLWDMEFVNLNSTNPFRIVIDRANCAAMGAPDYFDVINTPMNLTYIQQKVNKMEYKTLKEFFADVDLMVSNAVLYNSDPHNPYRIAAEEMKKRYLKMAKKVLQTLQQKQK</sequence>
<evidence type="ECO:0000313" key="6">
    <source>
        <dbReference type="Proteomes" id="UP001153069"/>
    </source>
</evidence>
<dbReference type="Pfam" id="PF00439">
    <property type="entry name" value="Bromodomain"/>
    <property type="match status" value="1"/>
</dbReference>
<evidence type="ECO:0000256" key="3">
    <source>
        <dbReference type="SAM" id="MobiDB-lite"/>
    </source>
</evidence>
<accession>A0A9N8H6G3</accession>
<dbReference type="Gene3D" id="1.20.920.10">
    <property type="entry name" value="Bromodomain-like"/>
    <property type="match status" value="1"/>
</dbReference>
<evidence type="ECO:0000256" key="1">
    <source>
        <dbReference type="ARBA" id="ARBA00023117"/>
    </source>
</evidence>
<dbReference type="OrthoDB" id="21449at2759"/>
<feature type="region of interest" description="Disordered" evidence="3">
    <location>
        <begin position="147"/>
        <end position="223"/>
    </location>
</feature>
<organism evidence="5 6">
    <name type="scientific">Seminavis robusta</name>
    <dbReference type="NCBI Taxonomy" id="568900"/>
    <lineage>
        <taxon>Eukaryota</taxon>
        <taxon>Sar</taxon>
        <taxon>Stramenopiles</taxon>
        <taxon>Ochrophyta</taxon>
        <taxon>Bacillariophyta</taxon>
        <taxon>Bacillariophyceae</taxon>
        <taxon>Bacillariophycidae</taxon>
        <taxon>Naviculales</taxon>
        <taxon>Naviculaceae</taxon>
        <taxon>Seminavis</taxon>
    </lineage>
</organism>
<dbReference type="InterPro" id="IPR036427">
    <property type="entry name" value="Bromodomain-like_sf"/>
</dbReference>
<dbReference type="SMART" id="SM00297">
    <property type="entry name" value="BROMO"/>
    <property type="match status" value="1"/>
</dbReference>
<evidence type="ECO:0000256" key="2">
    <source>
        <dbReference type="PROSITE-ProRule" id="PRU00035"/>
    </source>
</evidence>
<feature type="compositionally biased region" description="Polar residues" evidence="3">
    <location>
        <begin position="162"/>
        <end position="174"/>
    </location>
</feature>
<dbReference type="SUPFAM" id="SSF47370">
    <property type="entry name" value="Bromodomain"/>
    <property type="match status" value="1"/>
</dbReference>
<feature type="compositionally biased region" description="Basic and acidic residues" evidence="3">
    <location>
        <begin position="1"/>
        <end position="18"/>
    </location>
</feature>
<comment type="caution">
    <text evidence="5">The sequence shown here is derived from an EMBL/GenBank/DDBJ whole genome shotgun (WGS) entry which is preliminary data.</text>
</comment>
<keyword evidence="6" id="KW-1185">Reference proteome</keyword>
<feature type="domain" description="Bromo" evidence="4">
    <location>
        <begin position="246"/>
        <end position="321"/>
    </location>
</feature>
<reference evidence="5" key="1">
    <citation type="submission" date="2020-06" db="EMBL/GenBank/DDBJ databases">
        <authorList>
            <consortium name="Plant Systems Biology data submission"/>
        </authorList>
    </citation>
    <scope>NUCLEOTIDE SEQUENCE</scope>
    <source>
        <strain evidence="5">D6</strain>
    </source>
</reference>
<dbReference type="InterPro" id="IPR001487">
    <property type="entry name" value="Bromodomain"/>
</dbReference>
<keyword evidence="1 2" id="KW-0103">Bromodomain</keyword>